<dbReference type="EMBL" id="BMOU01000001">
    <property type="protein sequence ID" value="GGN88069.1"/>
    <property type="molecule type" value="Genomic_DNA"/>
</dbReference>
<dbReference type="InterPro" id="IPR036388">
    <property type="entry name" value="WH-like_DNA-bd_sf"/>
</dbReference>
<dbReference type="InterPro" id="IPR036390">
    <property type="entry name" value="WH_DNA-bd_sf"/>
</dbReference>
<reference evidence="2" key="1">
    <citation type="journal article" date="2014" name="Int. J. Syst. Evol. Microbiol.">
        <title>Complete genome sequence of Corynebacterium casei LMG S-19264T (=DSM 44701T), isolated from a smear-ripened cheese.</title>
        <authorList>
            <consortium name="US DOE Joint Genome Institute (JGI-PGF)"/>
            <person name="Walter F."/>
            <person name="Albersmeier A."/>
            <person name="Kalinowski J."/>
            <person name="Ruckert C."/>
        </authorList>
    </citation>
    <scope>NUCLEOTIDE SEQUENCE</scope>
    <source>
        <strain evidence="2">JCM 17820</strain>
    </source>
</reference>
<dbReference type="InterPro" id="IPR051797">
    <property type="entry name" value="TrmB-like"/>
</dbReference>
<dbReference type="AlphaFoldDB" id="A0A830GK48"/>
<organism evidence="2 3">
    <name type="scientific">Haloarcula pellucida</name>
    <dbReference type="NCBI Taxonomy" id="1427151"/>
    <lineage>
        <taxon>Archaea</taxon>
        <taxon>Methanobacteriati</taxon>
        <taxon>Methanobacteriota</taxon>
        <taxon>Stenosarchaea group</taxon>
        <taxon>Halobacteria</taxon>
        <taxon>Halobacteriales</taxon>
        <taxon>Haloarculaceae</taxon>
        <taxon>Haloarcula</taxon>
    </lineage>
</organism>
<protein>
    <recommendedName>
        <fullName evidence="1">Transcription regulator TrmB N-terminal domain-containing protein</fullName>
    </recommendedName>
</protein>
<proteinExistence type="predicted"/>
<keyword evidence="3" id="KW-1185">Reference proteome</keyword>
<accession>A0A830GK48</accession>
<sequence>MTDASDVFESVGLTEYETTALEELLSLGRTTAPNLAEATGIPKARIYGVLDALADRGFIKVIPGRPKEYQPKAPEEILDRTVENRRQEFEGFASDIEAHRDAFLAEYRPRYERASEDISPTAELFYVVDVGAPSERETRRLYDDAAETLRVITNSFAYLDSVERALEDAVDRGIDVAVLFLHPELLPAEKAAVQADVVERLAAEYPSVGVRFSTEKLPWRGTLVDPSMDYEGGEAILLVEEPDVPDHMRQAALTENGSFVAGMKRYFDLVWEYESVADPQR</sequence>
<feature type="domain" description="Transcription regulator TrmB N-terminal" evidence="1">
    <location>
        <begin position="10"/>
        <end position="75"/>
    </location>
</feature>
<reference evidence="2" key="2">
    <citation type="submission" date="2020-09" db="EMBL/GenBank/DDBJ databases">
        <authorList>
            <person name="Sun Q."/>
            <person name="Ohkuma M."/>
        </authorList>
    </citation>
    <scope>NUCLEOTIDE SEQUENCE</scope>
    <source>
        <strain evidence="2">JCM 17820</strain>
    </source>
</reference>
<dbReference type="PANTHER" id="PTHR34293:SF1">
    <property type="entry name" value="HTH-TYPE TRANSCRIPTIONAL REGULATOR TRMBL2"/>
    <property type="match status" value="1"/>
</dbReference>
<evidence type="ECO:0000313" key="2">
    <source>
        <dbReference type="EMBL" id="GGN88069.1"/>
    </source>
</evidence>
<dbReference type="PANTHER" id="PTHR34293">
    <property type="entry name" value="HTH-TYPE TRANSCRIPTIONAL REGULATOR TRMBL2"/>
    <property type="match status" value="1"/>
</dbReference>
<dbReference type="Pfam" id="PF01978">
    <property type="entry name" value="TrmB"/>
    <property type="match status" value="1"/>
</dbReference>
<dbReference type="Proteomes" id="UP000605784">
    <property type="component" value="Unassembled WGS sequence"/>
</dbReference>
<comment type="caution">
    <text evidence="2">The sequence shown here is derived from an EMBL/GenBank/DDBJ whole genome shotgun (WGS) entry which is preliminary data.</text>
</comment>
<name>A0A830GK48_9EURY</name>
<evidence type="ECO:0000313" key="3">
    <source>
        <dbReference type="Proteomes" id="UP000605784"/>
    </source>
</evidence>
<gene>
    <name evidence="2" type="ORF">GCM10009030_07380</name>
</gene>
<dbReference type="SUPFAM" id="SSF46785">
    <property type="entry name" value="Winged helix' DNA-binding domain"/>
    <property type="match status" value="1"/>
</dbReference>
<dbReference type="RefSeq" id="WP_188994636.1">
    <property type="nucleotide sequence ID" value="NZ_BMOU01000001.1"/>
</dbReference>
<dbReference type="InterPro" id="IPR002831">
    <property type="entry name" value="Tscrpt_reg_TrmB_N"/>
</dbReference>
<evidence type="ECO:0000259" key="1">
    <source>
        <dbReference type="Pfam" id="PF01978"/>
    </source>
</evidence>
<dbReference type="Gene3D" id="1.10.10.10">
    <property type="entry name" value="Winged helix-like DNA-binding domain superfamily/Winged helix DNA-binding domain"/>
    <property type="match status" value="1"/>
</dbReference>